<sequence>MEGSVNSITRSQASERLLESAHYIFSHGIDDLALLVVVGSVLTGAHEELDFKAVANDVDHPLSGVFSADDKAGFSKWFNFLKHGVRGPRSLGEELDITFLGEGVGRDVYLFGLIWQAATFHVAAYETTSDLIEAVLLMGHTLFAYDESDEGFSASDQDFLEAHIRQLSRQWYSRHERAVENGVDLNKAKKDLRDSFVTPVADMLTSMPKRPLSNKVNRKRGK</sequence>
<protein>
    <submittedName>
        <fullName evidence="1">Uncharacterized protein</fullName>
    </submittedName>
</protein>
<organism evidence="1 2">
    <name type="scientific">Pseudomonas fluorescens</name>
    <dbReference type="NCBI Taxonomy" id="294"/>
    <lineage>
        <taxon>Bacteria</taxon>
        <taxon>Pseudomonadati</taxon>
        <taxon>Pseudomonadota</taxon>
        <taxon>Gammaproteobacteria</taxon>
        <taxon>Pseudomonadales</taxon>
        <taxon>Pseudomonadaceae</taxon>
        <taxon>Pseudomonas</taxon>
    </lineage>
</organism>
<proteinExistence type="predicted"/>
<reference evidence="1 2" key="1">
    <citation type="submission" date="2019-09" db="EMBL/GenBank/DDBJ databases">
        <authorList>
            <person name="Chandra G."/>
            <person name="Truman W A."/>
        </authorList>
    </citation>
    <scope>NUCLEOTIDE SEQUENCE [LARGE SCALE GENOMIC DNA]</scope>
    <source>
        <strain evidence="1">PS718</strain>
    </source>
</reference>
<dbReference type="Proteomes" id="UP000325375">
    <property type="component" value="Unassembled WGS sequence"/>
</dbReference>
<name>A0A5E6ZS06_PSEFL</name>
<accession>A0A5E6ZS06</accession>
<evidence type="ECO:0000313" key="2">
    <source>
        <dbReference type="Proteomes" id="UP000325375"/>
    </source>
</evidence>
<evidence type="ECO:0000313" key="1">
    <source>
        <dbReference type="EMBL" id="VVN68615.1"/>
    </source>
</evidence>
<gene>
    <name evidence="1" type="ORF">PS718_00264</name>
</gene>
<dbReference type="EMBL" id="CABVHX010000001">
    <property type="protein sequence ID" value="VVN68615.1"/>
    <property type="molecule type" value="Genomic_DNA"/>
</dbReference>
<dbReference type="RefSeq" id="WP_150601361.1">
    <property type="nucleotide sequence ID" value="NZ_CABVHX010000001.1"/>
</dbReference>
<dbReference type="AlphaFoldDB" id="A0A5E6ZS06"/>